<comment type="caution">
    <text evidence="1">The sequence shown here is derived from an EMBL/GenBank/DDBJ whole genome shotgun (WGS) entry which is preliminary data.</text>
</comment>
<reference evidence="1" key="1">
    <citation type="journal article" date="2019" name="bioRxiv">
        <title>The Genome of the Zebra Mussel, Dreissena polymorpha: A Resource for Invasive Species Research.</title>
        <authorList>
            <person name="McCartney M.A."/>
            <person name="Auch B."/>
            <person name="Kono T."/>
            <person name="Mallez S."/>
            <person name="Zhang Y."/>
            <person name="Obille A."/>
            <person name="Becker A."/>
            <person name="Abrahante J.E."/>
            <person name="Garbe J."/>
            <person name="Badalamenti J.P."/>
            <person name="Herman A."/>
            <person name="Mangelson H."/>
            <person name="Liachko I."/>
            <person name="Sullivan S."/>
            <person name="Sone E.D."/>
            <person name="Koren S."/>
            <person name="Silverstein K.A.T."/>
            <person name="Beckman K.B."/>
            <person name="Gohl D.M."/>
        </authorList>
    </citation>
    <scope>NUCLEOTIDE SEQUENCE</scope>
    <source>
        <strain evidence="1">Duluth1</strain>
        <tissue evidence="1">Whole animal</tissue>
    </source>
</reference>
<dbReference type="AlphaFoldDB" id="A0A9D4G137"/>
<dbReference type="EMBL" id="JAIWYP010000006">
    <property type="protein sequence ID" value="KAH3808689.1"/>
    <property type="molecule type" value="Genomic_DNA"/>
</dbReference>
<reference evidence="1" key="2">
    <citation type="submission" date="2020-11" db="EMBL/GenBank/DDBJ databases">
        <authorList>
            <person name="McCartney M.A."/>
            <person name="Auch B."/>
            <person name="Kono T."/>
            <person name="Mallez S."/>
            <person name="Becker A."/>
            <person name="Gohl D.M."/>
            <person name="Silverstein K.A.T."/>
            <person name="Koren S."/>
            <person name="Bechman K.B."/>
            <person name="Herman A."/>
            <person name="Abrahante J.E."/>
            <person name="Garbe J."/>
        </authorList>
    </citation>
    <scope>NUCLEOTIDE SEQUENCE</scope>
    <source>
        <strain evidence="1">Duluth1</strain>
        <tissue evidence="1">Whole animal</tissue>
    </source>
</reference>
<keyword evidence="2" id="KW-1185">Reference proteome</keyword>
<evidence type="ECO:0000313" key="1">
    <source>
        <dbReference type="EMBL" id="KAH3808689.1"/>
    </source>
</evidence>
<name>A0A9D4G137_DREPO</name>
<sequence length="54" mass="6179">MSWASYPTQYTCTNYGLTQKGMKVRSAIASPSLRKNQCQGHPRVFVFWEPLLLS</sequence>
<protein>
    <submittedName>
        <fullName evidence="1">Uncharacterized protein</fullName>
    </submittedName>
</protein>
<gene>
    <name evidence="1" type="ORF">DPMN_137046</name>
</gene>
<proteinExistence type="predicted"/>
<dbReference type="Proteomes" id="UP000828390">
    <property type="component" value="Unassembled WGS sequence"/>
</dbReference>
<evidence type="ECO:0000313" key="2">
    <source>
        <dbReference type="Proteomes" id="UP000828390"/>
    </source>
</evidence>
<organism evidence="1 2">
    <name type="scientific">Dreissena polymorpha</name>
    <name type="common">Zebra mussel</name>
    <name type="synonym">Mytilus polymorpha</name>
    <dbReference type="NCBI Taxonomy" id="45954"/>
    <lineage>
        <taxon>Eukaryota</taxon>
        <taxon>Metazoa</taxon>
        <taxon>Spiralia</taxon>
        <taxon>Lophotrochozoa</taxon>
        <taxon>Mollusca</taxon>
        <taxon>Bivalvia</taxon>
        <taxon>Autobranchia</taxon>
        <taxon>Heteroconchia</taxon>
        <taxon>Euheterodonta</taxon>
        <taxon>Imparidentia</taxon>
        <taxon>Neoheterodontei</taxon>
        <taxon>Myida</taxon>
        <taxon>Dreissenoidea</taxon>
        <taxon>Dreissenidae</taxon>
        <taxon>Dreissena</taxon>
    </lineage>
</organism>
<accession>A0A9D4G137</accession>